<feature type="binding site" evidence="7">
    <location>
        <position position="265"/>
    </location>
    <ligand>
        <name>substrate</name>
    </ligand>
</feature>
<dbReference type="HAMAP" id="MF_02084">
    <property type="entry name" value="LysJ_aminotrans_3"/>
    <property type="match status" value="1"/>
</dbReference>
<dbReference type="InterPro" id="IPR015422">
    <property type="entry name" value="PyrdxlP-dep_Trfase_small"/>
</dbReference>
<comment type="pathway">
    <text evidence="7">Amino-acid biosynthesis; L-arginine biosynthesis.</text>
</comment>
<keyword evidence="5 7" id="KW-0663">Pyridoxal phosphate</keyword>
<keyword evidence="2 7" id="KW-0032">Aminotransferase</keyword>
<dbReference type="UniPathway" id="UPA00033">
    <property type="reaction ID" value="UER00038"/>
</dbReference>
<keyword evidence="6 7" id="KW-0457">Lysine biosynthesis</keyword>
<evidence type="ECO:0000256" key="2">
    <source>
        <dbReference type="ARBA" id="ARBA00022576"/>
    </source>
</evidence>
<dbReference type="GO" id="GO:0008483">
    <property type="term" value="F:transaminase activity"/>
    <property type="evidence" value="ECO:0007669"/>
    <property type="project" value="UniProtKB-UniRule"/>
</dbReference>
<keyword evidence="7" id="KW-0055">Arginine biosynthesis</keyword>
<dbReference type="EC" id="2.6.1.124" evidence="7"/>
<dbReference type="AlphaFoldDB" id="A0A3R9R1W0"/>
<dbReference type="InterPro" id="IPR005814">
    <property type="entry name" value="Aminotrans_3"/>
</dbReference>
<evidence type="ECO:0000313" key="8">
    <source>
        <dbReference type="EMBL" id="RSN79075.1"/>
    </source>
</evidence>
<evidence type="ECO:0000313" key="9">
    <source>
        <dbReference type="Proteomes" id="UP000277582"/>
    </source>
</evidence>
<dbReference type="GO" id="GO:0042450">
    <property type="term" value="P:L-arginine biosynthetic process via ornithine"/>
    <property type="evidence" value="ECO:0007669"/>
    <property type="project" value="UniProtKB-UniRule"/>
</dbReference>
<comment type="catalytic activity">
    <reaction evidence="7">
        <text>[amino-group carrier protein]-C-terminal-gamma-(L-ornithyl)-L-glutamate + 2-oxoglutarate = [amino-group carrier protein]-C-terminal-gamma-(L-glutamyl-5-semialdehyde)-L-glutamate + L-glutamate</text>
        <dbReference type="Rhea" id="RHEA:52672"/>
        <dbReference type="Rhea" id="RHEA-COMP:13327"/>
        <dbReference type="Rhea" id="RHEA-COMP:13328"/>
        <dbReference type="ChEBI" id="CHEBI:16810"/>
        <dbReference type="ChEBI" id="CHEBI:29985"/>
        <dbReference type="ChEBI" id="CHEBI:136761"/>
        <dbReference type="ChEBI" id="CHEBI:136763"/>
        <dbReference type="EC" id="2.6.1.124"/>
    </reaction>
</comment>
<dbReference type="PIRSF" id="PIRSF000521">
    <property type="entry name" value="Transaminase_4ab_Lys_Orn"/>
    <property type="match status" value="1"/>
</dbReference>
<accession>A0A3R9R1W0</accession>
<dbReference type="GO" id="GO:0030170">
    <property type="term" value="F:pyridoxal phosphate binding"/>
    <property type="evidence" value="ECO:0007669"/>
    <property type="project" value="InterPro"/>
</dbReference>
<comment type="subcellular location">
    <subcellularLocation>
        <location evidence="7">Cytoplasm</location>
    </subcellularLocation>
</comment>
<dbReference type="UniPathway" id="UPA00068"/>
<gene>
    <name evidence="7" type="primary">lysJ</name>
    <name evidence="8" type="ORF">D6D85_00120</name>
</gene>
<dbReference type="CDD" id="cd00610">
    <property type="entry name" value="OAT_like"/>
    <property type="match status" value="1"/>
</dbReference>
<dbReference type="GO" id="GO:0005737">
    <property type="term" value="C:cytoplasm"/>
    <property type="evidence" value="ECO:0007669"/>
    <property type="project" value="UniProtKB-SubCell"/>
</dbReference>
<protein>
    <recommendedName>
        <fullName evidence="7">Putative [LysW]-aminoadipate semialdehyde/glutamate semialdehyde transaminase</fullName>
        <ecNumber evidence="7">2.6.1.118</ecNumber>
        <ecNumber evidence="7">2.6.1.124</ecNumber>
    </recommendedName>
</protein>
<dbReference type="EMBL" id="RCOS01000003">
    <property type="protein sequence ID" value="RSN79075.1"/>
    <property type="molecule type" value="Genomic_DNA"/>
</dbReference>
<comment type="catalytic activity">
    <reaction evidence="7">
        <text>[amino-group carrier protein]-C-terminal-gamma-(L-lysyl)-L-glutamate + 2-oxoglutarate = [amino-group carrier protein]-C-terminal-N-(1-carboxy-5-oxopentan-1-yl)-L-glutamine + L-glutamate</text>
        <dbReference type="Rhea" id="RHEA:41952"/>
        <dbReference type="Rhea" id="RHEA-COMP:9714"/>
        <dbReference type="Rhea" id="RHEA-COMP:9715"/>
        <dbReference type="ChEBI" id="CHEBI:16810"/>
        <dbReference type="ChEBI" id="CHEBI:29985"/>
        <dbReference type="ChEBI" id="CHEBI:78501"/>
        <dbReference type="ChEBI" id="CHEBI:78526"/>
        <dbReference type="EC" id="2.6.1.118"/>
    </reaction>
</comment>
<organism evidence="8 9">
    <name type="scientific">Candidatus Methanodesulfokora washburnensis</name>
    <dbReference type="NCBI Taxonomy" id="2478471"/>
    <lineage>
        <taxon>Archaea</taxon>
        <taxon>Thermoproteota</taxon>
        <taxon>Candidatus Korarchaeia</taxon>
        <taxon>Candidatus Korarchaeia incertae sedis</taxon>
        <taxon>Candidatus Methanodesulfokora</taxon>
    </lineage>
</organism>
<dbReference type="InterPro" id="IPR037537">
    <property type="entry name" value="LysJ"/>
</dbReference>
<keyword evidence="1 7" id="KW-0963">Cytoplasm</keyword>
<feature type="binding site" evidence="7">
    <location>
        <position position="266"/>
    </location>
    <ligand>
        <name>pyridoxal 5'-phosphate</name>
        <dbReference type="ChEBI" id="CHEBI:597326"/>
    </ligand>
</feature>
<feature type="binding site" evidence="7">
    <location>
        <position position="124"/>
    </location>
    <ligand>
        <name>pyridoxal 5'-phosphate</name>
        <dbReference type="ChEBI" id="CHEBI:597326"/>
    </ligand>
</feature>
<evidence type="ECO:0000256" key="3">
    <source>
        <dbReference type="ARBA" id="ARBA00022605"/>
    </source>
</evidence>
<feature type="binding site" evidence="7">
    <location>
        <position position="127"/>
    </location>
    <ligand>
        <name>substrate</name>
    </ligand>
</feature>
<keyword evidence="4 7" id="KW-0808">Transferase</keyword>
<dbReference type="GO" id="GO:0042802">
    <property type="term" value="F:identical protein binding"/>
    <property type="evidence" value="ECO:0007669"/>
    <property type="project" value="TreeGrafter"/>
</dbReference>
<evidence type="ECO:0000256" key="7">
    <source>
        <dbReference type="HAMAP-Rule" id="MF_02084"/>
    </source>
</evidence>
<proteinExistence type="inferred from homology"/>
<evidence type="ECO:0000256" key="5">
    <source>
        <dbReference type="ARBA" id="ARBA00022898"/>
    </source>
</evidence>
<dbReference type="InterPro" id="IPR015421">
    <property type="entry name" value="PyrdxlP-dep_Trfase_major"/>
</dbReference>
<dbReference type="InterPro" id="IPR049704">
    <property type="entry name" value="Aminotrans_3_PPA_site"/>
</dbReference>
<keyword evidence="3 7" id="KW-0028">Amino-acid biosynthesis</keyword>
<dbReference type="InterPro" id="IPR050103">
    <property type="entry name" value="Class-III_PLP-dep_AT"/>
</dbReference>
<evidence type="ECO:0000256" key="4">
    <source>
        <dbReference type="ARBA" id="ARBA00022679"/>
    </source>
</evidence>
<comment type="caution">
    <text evidence="8">The sequence shown here is derived from an EMBL/GenBank/DDBJ whole genome shotgun (WGS) entry which is preliminary data.</text>
</comment>
<comment type="pathway">
    <text evidence="7">Amino-acid biosynthesis; L-lysine biosynthesis via AAA pathway; L-lysine from L-alpha-aminoadipate (Thermus route): step 4/5.</text>
</comment>
<feature type="modified residue" description="N6-(pyridoxal phosphate)lysine" evidence="7">
    <location>
        <position position="237"/>
    </location>
</feature>
<reference evidence="8 9" key="1">
    <citation type="submission" date="2018-10" db="EMBL/GenBank/DDBJ databases">
        <title>Co-occurring genomic capacity for anaerobic methane metabolism and dissimilatory sulfite reduction discovered in the Korarchaeota.</title>
        <authorList>
            <person name="Mckay L.J."/>
            <person name="Dlakic M."/>
            <person name="Fields M.W."/>
            <person name="Delmont T.O."/>
            <person name="Eren A.M."/>
            <person name="Jay Z.J."/>
            <person name="Klingelsmith K.B."/>
            <person name="Rusch D.B."/>
            <person name="Inskeep W.P."/>
        </authorList>
    </citation>
    <scope>NUCLEOTIDE SEQUENCE [LARGE SCALE GENOMIC DNA]</scope>
    <source>
        <strain evidence="8 9">MDKW</strain>
    </source>
</reference>
<dbReference type="Gene3D" id="3.40.640.10">
    <property type="entry name" value="Type I PLP-dependent aspartate aminotransferase-like (Major domain)"/>
    <property type="match status" value="1"/>
</dbReference>
<dbReference type="PROSITE" id="PS00600">
    <property type="entry name" value="AA_TRANSFER_CLASS_3"/>
    <property type="match status" value="1"/>
</dbReference>
<feature type="binding site" evidence="7">
    <location>
        <begin position="208"/>
        <end position="211"/>
    </location>
    <ligand>
        <name>pyridoxal 5'-phosphate</name>
        <dbReference type="ChEBI" id="CHEBI:597326"/>
    </ligand>
</feature>
<comment type="similarity">
    <text evidence="7">Belongs to the class-III pyridoxal-phosphate-dependent aminotransferase family. LysJ subfamily.</text>
</comment>
<dbReference type="EC" id="2.6.1.118" evidence="7"/>
<evidence type="ECO:0000256" key="1">
    <source>
        <dbReference type="ARBA" id="ARBA00022490"/>
    </source>
</evidence>
<dbReference type="OrthoDB" id="6534at2157"/>
<comment type="subunit">
    <text evidence="7">Homodimer.</text>
</comment>
<comment type="function">
    <text evidence="7">Involved in both the arginine and lysine biosynthetic pathways.</text>
</comment>
<comment type="caution">
    <text evidence="7">Lacks conserved residue(s) required for the propagation of feature annotation.</text>
</comment>
<sequence>MLRYLNLYGLRGLRIVRGYGQYVWDINNRKYIDCHTGHGVAFLGHVNPRIVASIREQLENIVTLSSSYDHYLREETASALEKVTPRKYSYFYLLNSGSEAVDFALKVARKMTGRKKFLSFTGAFHGRTFGALSVTWNPKYRRPFEPLLDAEFIKFNDVSAAESAITEDLAAVIVEPIQGEGGINPASNEFMKALREITEERNVLLIVDEIQTGFGRTGKVWASDLYNVYGDIMLAGKAIGGGIPVSIAFLRDDIGNSISEGDHGSTFGGNLLAMAAVKASVEVLLEENVPFKAETAGLRLMKGIKEICRDIKIVRDFRGAGLMIGVELRFDPKPVLEMLQHSGILALKAGTTVVRFLPPYLINDNDIDLIISALERCLSEENARRANVGAS</sequence>
<dbReference type="Proteomes" id="UP000277582">
    <property type="component" value="Unassembled WGS sequence"/>
</dbReference>
<dbReference type="FunFam" id="3.40.640.10:FF:000004">
    <property type="entry name" value="Acetylornithine aminotransferase"/>
    <property type="match status" value="1"/>
</dbReference>
<dbReference type="PANTHER" id="PTHR11986:SF79">
    <property type="entry name" value="ACETYLORNITHINE AMINOTRANSFERASE, MITOCHONDRIAL"/>
    <property type="match status" value="1"/>
</dbReference>
<dbReference type="SUPFAM" id="SSF53383">
    <property type="entry name" value="PLP-dependent transferases"/>
    <property type="match status" value="1"/>
</dbReference>
<dbReference type="Gene3D" id="3.90.1150.10">
    <property type="entry name" value="Aspartate Aminotransferase, domain 1"/>
    <property type="match status" value="1"/>
</dbReference>
<name>A0A3R9R1W0_9CREN</name>
<dbReference type="PANTHER" id="PTHR11986">
    <property type="entry name" value="AMINOTRANSFERASE CLASS III"/>
    <property type="match status" value="1"/>
</dbReference>
<evidence type="ECO:0000256" key="6">
    <source>
        <dbReference type="ARBA" id="ARBA00023154"/>
    </source>
</evidence>
<keyword evidence="9" id="KW-1185">Reference proteome</keyword>
<dbReference type="GO" id="GO:0019878">
    <property type="term" value="P:lysine biosynthetic process via aminoadipic acid"/>
    <property type="evidence" value="ECO:0007669"/>
    <property type="project" value="UniProtKB-UniRule"/>
</dbReference>
<dbReference type="InterPro" id="IPR015424">
    <property type="entry name" value="PyrdxlP-dep_Trfase"/>
</dbReference>
<comment type="cofactor">
    <cofactor evidence="7">
        <name>pyridoxal 5'-phosphate</name>
        <dbReference type="ChEBI" id="CHEBI:597326"/>
    </cofactor>
    <text evidence="7">Binds 1 pyridoxal phosphate per subunit.</text>
</comment>
<dbReference type="Pfam" id="PF00202">
    <property type="entry name" value="Aminotran_3"/>
    <property type="match status" value="1"/>
</dbReference>
<dbReference type="RefSeq" id="WP_125670009.1">
    <property type="nucleotide sequence ID" value="NZ_RCOS01000003.1"/>
</dbReference>